<dbReference type="PRINTS" id="PR00455">
    <property type="entry name" value="HTHTETR"/>
</dbReference>
<feature type="domain" description="HTH tetR-type" evidence="3">
    <location>
        <begin position="2"/>
        <end position="62"/>
    </location>
</feature>
<sequence length="236" mass="26771">MGKYRKVIIKAARKLIIDKGIFDFSMRDLVNETTLSTGTVYREVRNKEDILVWMFAESVGASVEQHLWLDKDEQLTAAEKIVCAFGYAAYAAELFENPTGTNFLGSNFGLIRRASQDAIDGAKLAIAKTHAQSYELFKKNCFIETDCTDELIIREAFSDLLVIGRGLLVLNNSFVYKPDYITVQKLCRLSRLVLAELSWHDGQQEIDDKKVNFALKTLLDNTHNPLLFKSRSGIYK</sequence>
<dbReference type="InterPro" id="IPR001647">
    <property type="entry name" value="HTH_TetR"/>
</dbReference>
<accession>A0ABZ0K4E6</accession>
<evidence type="ECO:0000313" key="4">
    <source>
        <dbReference type="EMBL" id="WOT06790.1"/>
    </source>
</evidence>
<reference evidence="4 5" key="1">
    <citation type="submission" date="2023-10" db="EMBL/GenBank/DDBJ databases">
        <title>Complete genome sequence of Shewanella sp. DAU334.</title>
        <authorList>
            <person name="Lee Y.-S."/>
            <person name="Jeong H.-R."/>
            <person name="Hwang E.-J."/>
            <person name="Choi Y.-L."/>
            <person name="Kim G.-D."/>
        </authorList>
    </citation>
    <scope>NUCLEOTIDE SEQUENCE [LARGE SCALE GENOMIC DNA]</scope>
    <source>
        <strain evidence="4 5">DAU334</strain>
    </source>
</reference>
<dbReference type="RefSeq" id="WP_310471061.1">
    <property type="nucleotide sequence ID" value="NZ_CP136522.1"/>
</dbReference>
<dbReference type="Proteomes" id="UP001529491">
    <property type="component" value="Chromosome"/>
</dbReference>
<dbReference type="Gene3D" id="1.10.357.10">
    <property type="entry name" value="Tetracycline Repressor, domain 2"/>
    <property type="match status" value="1"/>
</dbReference>
<evidence type="ECO:0000259" key="3">
    <source>
        <dbReference type="PROSITE" id="PS50977"/>
    </source>
</evidence>
<dbReference type="EMBL" id="CP136522">
    <property type="protein sequence ID" value="WOT06790.1"/>
    <property type="molecule type" value="Genomic_DNA"/>
</dbReference>
<proteinExistence type="predicted"/>
<keyword evidence="1 2" id="KW-0238">DNA-binding</keyword>
<name>A0ABZ0K4E6_9GAMM</name>
<evidence type="ECO:0000313" key="5">
    <source>
        <dbReference type="Proteomes" id="UP001529491"/>
    </source>
</evidence>
<dbReference type="SUPFAM" id="SSF46689">
    <property type="entry name" value="Homeodomain-like"/>
    <property type="match status" value="1"/>
</dbReference>
<dbReference type="InterPro" id="IPR009057">
    <property type="entry name" value="Homeodomain-like_sf"/>
</dbReference>
<organism evidence="4 5">
    <name type="scientific">Shewanella youngdeokensis</name>
    <dbReference type="NCBI Taxonomy" id="2999068"/>
    <lineage>
        <taxon>Bacteria</taxon>
        <taxon>Pseudomonadati</taxon>
        <taxon>Pseudomonadota</taxon>
        <taxon>Gammaproteobacteria</taxon>
        <taxon>Alteromonadales</taxon>
        <taxon>Shewanellaceae</taxon>
        <taxon>Shewanella</taxon>
    </lineage>
</organism>
<protein>
    <submittedName>
        <fullName evidence="4">Helix-turn-helix domain-containing protein</fullName>
    </submittedName>
</protein>
<dbReference type="PROSITE" id="PS50977">
    <property type="entry name" value="HTH_TETR_2"/>
    <property type="match status" value="1"/>
</dbReference>
<keyword evidence="5" id="KW-1185">Reference proteome</keyword>
<evidence type="ECO:0000256" key="2">
    <source>
        <dbReference type="PROSITE-ProRule" id="PRU00335"/>
    </source>
</evidence>
<evidence type="ECO:0000256" key="1">
    <source>
        <dbReference type="ARBA" id="ARBA00023125"/>
    </source>
</evidence>
<feature type="DNA-binding region" description="H-T-H motif" evidence="2">
    <location>
        <begin position="25"/>
        <end position="44"/>
    </location>
</feature>
<dbReference type="Pfam" id="PF00440">
    <property type="entry name" value="TetR_N"/>
    <property type="match status" value="1"/>
</dbReference>
<gene>
    <name evidence="4" type="ORF">RGE70_08580</name>
</gene>